<evidence type="ECO:0000313" key="6">
    <source>
        <dbReference type="Proteomes" id="UP000199161"/>
    </source>
</evidence>
<evidence type="ECO:0000313" key="5">
    <source>
        <dbReference type="EMBL" id="SFC07265.1"/>
    </source>
</evidence>
<keyword evidence="6" id="KW-1185">Reference proteome</keyword>
<keyword evidence="1" id="KW-0732">Signal</keyword>
<dbReference type="AlphaFoldDB" id="A0A1I1G6U9"/>
<sequence length="343" mass="35767">MRSVLSDRAQSTLATALFVGLVAVVFASIVAIGAVAGAPAPDSSADDGASLPAAAQLQDGVSEEEYVEEVPEEGDPYFEAAANDGSWISYINPRDEYRSPYLGDGSGKICVTLLNENGDPVVGESVPAATVTVPTGDSLEWHDGADPFTVEYPLTENYERPLDADQFGTNESLPQGSGYLDSHCIEFHGLPEDGTIEYGEAQIEGEDAEDIELVGYIQKAHDTWETDIDPLEAAEPYEQAGGWTYYEDGSHGQAVVVLQLDGDVDEDGSDGGDDGNDGSNAGDDEDDNGTDTSTGTDDGDGDDGDTDDETTPATAEADDVPGFGPLVAVVALASALLARRVAG</sequence>
<dbReference type="RefSeq" id="WP_089787474.1">
    <property type="nucleotide sequence ID" value="NZ_FOKW01000004.1"/>
</dbReference>
<reference evidence="6" key="1">
    <citation type="submission" date="2016-10" db="EMBL/GenBank/DDBJ databases">
        <authorList>
            <person name="Varghese N."/>
            <person name="Submissions S."/>
        </authorList>
    </citation>
    <scope>NUCLEOTIDE SEQUENCE [LARGE SCALE GENOMIC DNA]</scope>
    <source>
        <strain evidence="6">DSM 13078</strain>
    </source>
</reference>
<name>A0A1I1G6U9_NATHA</name>
<dbReference type="OrthoDB" id="170617at2157"/>
<evidence type="ECO:0000256" key="1">
    <source>
        <dbReference type="ARBA" id="ARBA00022729"/>
    </source>
</evidence>
<accession>A0A1I1G6U9</accession>
<keyword evidence="3" id="KW-0812">Transmembrane</keyword>
<feature type="compositionally biased region" description="Acidic residues" evidence="2">
    <location>
        <begin position="297"/>
        <end position="310"/>
    </location>
</feature>
<dbReference type="Proteomes" id="UP000199161">
    <property type="component" value="Unassembled WGS sequence"/>
</dbReference>
<evidence type="ECO:0000256" key="2">
    <source>
        <dbReference type="SAM" id="MobiDB-lite"/>
    </source>
</evidence>
<dbReference type="Pfam" id="PF18204">
    <property type="entry name" value="PGF-CTERM"/>
    <property type="match status" value="1"/>
</dbReference>
<feature type="domain" description="PGF-CTERM archaeal protein-sorting signal" evidence="4">
    <location>
        <begin position="320"/>
        <end position="340"/>
    </location>
</feature>
<proteinExistence type="predicted"/>
<dbReference type="GO" id="GO:0005886">
    <property type="term" value="C:plasma membrane"/>
    <property type="evidence" value="ECO:0007669"/>
    <property type="project" value="UniProtKB-SubCell"/>
</dbReference>
<dbReference type="EMBL" id="FOKW01000004">
    <property type="protein sequence ID" value="SFC07265.1"/>
    <property type="molecule type" value="Genomic_DNA"/>
</dbReference>
<gene>
    <name evidence="5" type="ORF">SAMN05444422_104126</name>
</gene>
<feature type="transmembrane region" description="Helical" evidence="3">
    <location>
        <begin position="12"/>
        <end position="36"/>
    </location>
</feature>
<dbReference type="InterPro" id="IPR026371">
    <property type="entry name" value="PGF_CTERM"/>
</dbReference>
<keyword evidence="3" id="KW-1133">Transmembrane helix</keyword>
<feature type="compositionally biased region" description="Acidic residues" evidence="2">
    <location>
        <begin position="263"/>
        <end position="289"/>
    </location>
</feature>
<dbReference type="NCBIfam" id="TIGR04126">
    <property type="entry name" value="PGF_CTERM"/>
    <property type="match status" value="1"/>
</dbReference>
<evidence type="ECO:0000259" key="4">
    <source>
        <dbReference type="Pfam" id="PF18204"/>
    </source>
</evidence>
<feature type="region of interest" description="Disordered" evidence="2">
    <location>
        <begin position="263"/>
        <end position="323"/>
    </location>
</feature>
<protein>
    <submittedName>
        <fullName evidence="5">PGF-CTERM protein</fullName>
    </submittedName>
</protein>
<organism evidence="5 6">
    <name type="scientific">Natronobacterium haloterrestre</name>
    <name type="common">Halobiforma haloterrestris</name>
    <dbReference type="NCBI Taxonomy" id="148448"/>
    <lineage>
        <taxon>Archaea</taxon>
        <taxon>Methanobacteriati</taxon>
        <taxon>Methanobacteriota</taxon>
        <taxon>Stenosarchaea group</taxon>
        <taxon>Halobacteria</taxon>
        <taxon>Halobacteriales</taxon>
        <taxon>Natrialbaceae</taxon>
        <taxon>Natronobacterium</taxon>
    </lineage>
</organism>
<dbReference type="GO" id="GO:0030115">
    <property type="term" value="C:S-layer"/>
    <property type="evidence" value="ECO:0007669"/>
    <property type="project" value="UniProtKB-SubCell"/>
</dbReference>
<evidence type="ECO:0000256" key="3">
    <source>
        <dbReference type="SAM" id="Phobius"/>
    </source>
</evidence>
<keyword evidence="3" id="KW-0472">Membrane</keyword>